<keyword evidence="6" id="KW-0812">Transmembrane</keyword>
<dbReference type="InterPro" id="IPR013766">
    <property type="entry name" value="Thioredoxin_domain"/>
</dbReference>
<evidence type="ECO:0000256" key="3">
    <source>
        <dbReference type="ARBA" id="ARBA00023157"/>
    </source>
</evidence>
<dbReference type="AlphaFoldDB" id="A0AAN8VRD9"/>
<feature type="transmembrane region" description="Helical" evidence="6">
    <location>
        <begin position="53"/>
        <end position="74"/>
    </location>
</feature>
<dbReference type="PANTHER" id="PTHR18929">
    <property type="entry name" value="PROTEIN DISULFIDE ISOMERASE"/>
    <property type="match status" value="1"/>
</dbReference>
<dbReference type="PANTHER" id="PTHR18929:SF218">
    <property type="entry name" value="PROTEIN DISULFIDE-ISOMERASE 5-2"/>
    <property type="match status" value="1"/>
</dbReference>
<protein>
    <recommendedName>
        <fullName evidence="7">Thioredoxin domain-containing protein</fullName>
    </recommendedName>
</protein>
<feature type="region of interest" description="Disordered" evidence="5">
    <location>
        <begin position="470"/>
        <end position="489"/>
    </location>
</feature>
<keyword evidence="6" id="KW-0472">Membrane</keyword>
<organism evidence="8 9">
    <name type="scientific">Dillenia turbinata</name>
    <dbReference type="NCBI Taxonomy" id="194707"/>
    <lineage>
        <taxon>Eukaryota</taxon>
        <taxon>Viridiplantae</taxon>
        <taxon>Streptophyta</taxon>
        <taxon>Embryophyta</taxon>
        <taxon>Tracheophyta</taxon>
        <taxon>Spermatophyta</taxon>
        <taxon>Magnoliopsida</taxon>
        <taxon>eudicotyledons</taxon>
        <taxon>Gunneridae</taxon>
        <taxon>Pentapetalae</taxon>
        <taxon>Dilleniales</taxon>
        <taxon>Dilleniaceae</taxon>
        <taxon>Dillenia</taxon>
    </lineage>
</organism>
<keyword evidence="2" id="KW-0732">Signal</keyword>
<keyword evidence="6" id="KW-1133">Transmembrane helix</keyword>
<dbReference type="GO" id="GO:0034976">
    <property type="term" value="P:response to endoplasmic reticulum stress"/>
    <property type="evidence" value="ECO:0007669"/>
    <property type="project" value="TreeGrafter"/>
</dbReference>
<feature type="transmembrane region" description="Helical" evidence="6">
    <location>
        <begin position="427"/>
        <end position="450"/>
    </location>
</feature>
<evidence type="ECO:0000313" key="8">
    <source>
        <dbReference type="EMBL" id="KAK6939758.1"/>
    </source>
</evidence>
<accession>A0AAN8VRD9</accession>
<dbReference type="InterPro" id="IPR036249">
    <property type="entry name" value="Thioredoxin-like_sf"/>
</dbReference>
<dbReference type="EMBL" id="JBAMMX010000005">
    <property type="protein sequence ID" value="KAK6939758.1"/>
    <property type="molecule type" value="Genomic_DNA"/>
</dbReference>
<proteinExistence type="inferred from homology"/>
<dbReference type="Proteomes" id="UP001370490">
    <property type="component" value="Unassembled WGS sequence"/>
</dbReference>
<keyword evidence="3" id="KW-1015">Disulfide bond</keyword>
<comment type="similarity">
    <text evidence="1">Belongs to the protein disulfide isomerase family.</text>
</comment>
<evidence type="ECO:0000259" key="7">
    <source>
        <dbReference type="PROSITE" id="PS51352"/>
    </source>
</evidence>
<dbReference type="PRINTS" id="PR00421">
    <property type="entry name" value="THIOREDOXIN"/>
</dbReference>
<evidence type="ECO:0000256" key="4">
    <source>
        <dbReference type="ARBA" id="ARBA00023284"/>
    </source>
</evidence>
<evidence type="ECO:0000256" key="2">
    <source>
        <dbReference type="ARBA" id="ARBA00022729"/>
    </source>
</evidence>
<dbReference type="InterPro" id="IPR017937">
    <property type="entry name" value="Thioredoxin_CS"/>
</dbReference>
<evidence type="ECO:0000313" key="9">
    <source>
        <dbReference type="Proteomes" id="UP001370490"/>
    </source>
</evidence>
<keyword evidence="4" id="KW-0676">Redox-active center</keyword>
<name>A0AAN8VRD9_9MAGN</name>
<keyword evidence="9" id="KW-1185">Reference proteome</keyword>
<dbReference type="PROSITE" id="PS00194">
    <property type="entry name" value="THIOREDOXIN_1"/>
    <property type="match status" value="1"/>
</dbReference>
<dbReference type="GO" id="GO:0005783">
    <property type="term" value="C:endoplasmic reticulum"/>
    <property type="evidence" value="ECO:0007669"/>
    <property type="project" value="TreeGrafter"/>
</dbReference>
<dbReference type="SUPFAM" id="SSF52833">
    <property type="entry name" value="Thioredoxin-like"/>
    <property type="match status" value="2"/>
</dbReference>
<dbReference type="Gene3D" id="3.40.30.10">
    <property type="entry name" value="Glutaredoxin"/>
    <property type="match status" value="2"/>
</dbReference>
<feature type="region of interest" description="Disordered" evidence="5">
    <location>
        <begin position="1"/>
        <end position="31"/>
    </location>
</feature>
<gene>
    <name evidence="8" type="ORF">RJ641_029289</name>
</gene>
<dbReference type="Pfam" id="PF13848">
    <property type="entry name" value="Thioredoxin_6"/>
    <property type="match status" value="1"/>
</dbReference>
<sequence length="489" mass="54937">MSPWPSRTLDLYEDTSTETGKRRPNKEKKKRKTYSSLLLSLSLKVYGKTMVRLNGSSVISVMLVLIVVSAQSILAESNDNNQFAIDGKVIELDESNFDSAISFFDYILVDFYAPWCGHCKRLSPELDKAAPILAGLNPPLVIAKINADKYTRLARKHEIDGFPTLKIFVHGVPVEYHGPRKAELLVRFLKKFVAPDVTVLDSDSAVNDFVRAAGMDFPIYIGFGLNETSISSYGIKYKKKAWFAVAKDVSEDVMVTHDFDKVPALVAVHPVYDERSVFYGPFEDNFLEDFIKQSLLPLALPINYDTLKLLREDERKVVLTILEDEDDEQSKQLVKLLKAAASANRDFVFGYVGLKQFEDFADTFGAKKKTKLPKMIVWDGREEYYTVFGSESLEEEDQGTQITKFIEGYRQGNVIASKVGGPSLLGYIHSLLGIRSVYIVIFLVAVFMLLRTINNEEPLTVGTRDTADNVDASASTTESRVYQDGDKED</sequence>
<comment type="caution">
    <text evidence="8">The sequence shown here is derived from an EMBL/GenBank/DDBJ whole genome shotgun (WGS) entry which is preliminary data.</text>
</comment>
<dbReference type="GO" id="GO:0006457">
    <property type="term" value="P:protein folding"/>
    <property type="evidence" value="ECO:0007669"/>
    <property type="project" value="TreeGrafter"/>
</dbReference>
<dbReference type="Pfam" id="PF00085">
    <property type="entry name" value="Thioredoxin"/>
    <property type="match status" value="1"/>
</dbReference>
<evidence type="ECO:0000256" key="5">
    <source>
        <dbReference type="SAM" id="MobiDB-lite"/>
    </source>
</evidence>
<feature type="domain" description="Thioredoxin" evidence="7">
    <location>
        <begin position="71"/>
        <end position="194"/>
    </location>
</feature>
<dbReference type="PROSITE" id="PS51352">
    <property type="entry name" value="THIOREDOXIN_2"/>
    <property type="match status" value="1"/>
</dbReference>
<evidence type="ECO:0000256" key="1">
    <source>
        <dbReference type="ARBA" id="ARBA00006347"/>
    </source>
</evidence>
<dbReference type="CDD" id="cd02961">
    <property type="entry name" value="PDI_a_family"/>
    <property type="match status" value="1"/>
</dbReference>
<evidence type="ECO:0000256" key="6">
    <source>
        <dbReference type="SAM" id="Phobius"/>
    </source>
</evidence>
<dbReference type="GO" id="GO:0003756">
    <property type="term" value="F:protein disulfide isomerase activity"/>
    <property type="evidence" value="ECO:0007669"/>
    <property type="project" value="TreeGrafter"/>
</dbReference>
<reference evidence="8 9" key="1">
    <citation type="submission" date="2023-12" db="EMBL/GenBank/DDBJ databases">
        <title>A high-quality genome assembly for Dillenia turbinata (Dilleniales).</title>
        <authorList>
            <person name="Chanderbali A."/>
        </authorList>
    </citation>
    <scope>NUCLEOTIDE SEQUENCE [LARGE SCALE GENOMIC DNA]</scope>
    <source>
        <strain evidence="8">LSX21</strain>
        <tissue evidence="8">Leaf</tissue>
    </source>
</reference>
<feature type="compositionally biased region" description="Basic residues" evidence="5">
    <location>
        <begin position="22"/>
        <end position="31"/>
    </location>
</feature>
<dbReference type="FunFam" id="3.40.30.10:FF:000107">
    <property type="entry name" value="Protein disulfide-isomerase 5-2"/>
    <property type="match status" value="1"/>
</dbReference>